<dbReference type="Gene3D" id="2.50.20.10">
    <property type="entry name" value="Lipoprotein localisation LolA/LolB/LppX"/>
    <property type="match status" value="1"/>
</dbReference>
<dbReference type="eggNOG" id="COG3900">
    <property type="taxonomic scope" value="Bacteria"/>
</dbReference>
<dbReference type="EMBL" id="CP003587">
    <property type="protein sequence ID" value="AGY59338.1"/>
    <property type="molecule type" value="Genomic_DNA"/>
</dbReference>
<reference evidence="2 3" key="1">
    <citation type="journal article" date="2013" name="PLoS ONE">
        <title>Cultivation and Complete Genome Sequencing of Gloeobacter kilaueensis sp. nov., from a Lava Cave in Kilauea Caldera, Hawai'i.</title>
        <authorList>
            <person name="Saw J.H."/>
            <person name="Schatz M."/>
            <person name="Brown M.V."/>
            <person name="Kunkel D.D."/>
            <person name="Foster J.S."/>
            <person name="Shick H."/>
            <person name="Christensen S."/>
            <person name="Hou S."/>
            <person name="Wan X."/>
            <person name="Donachie S.P."/>
        </authorList>
    </citation>
    <scope>NUCLEOTIDE SEQUENCE [LARGE SCALE GENOMIC DNA]</scope>
    <source>
        <strain evidence="3">JS</strain>
    </source>
</reference>
<dbReference type="InterPro" id="IPR019207">
    <property type="entry name" value="DUF2092"/>
</dbReference>
<protein>
    <recommendedName>
        <fullName evidence="4">Periplasmic protein</fullName>
    </recommendedName>
</protein>
<feature type="signal peptide" evidence="1">
    <location>
        <begin position="1"/>
        <end position="34"/>
    </location>
</feature>
<dbReference type="RefSeq" id="WP_023174592.1">
    <property type="nucleotide sequence ID" value="NC_022600.1"/>
</dbReference>
<gene>
    <name evidence="2" type="ORF">GKIL_3092</name>
</gene>
<evidence type="ECO:0000313" key="3">
    <source>
        <dbReference type="Proteomes" id="UP000017396"/>
    </source>
</evidence>
<organism evidence="2 3">
    <name type="scientific">Gloeobacter kilaueensis (strain ATCC BAA-2537 / CCAP 1431/1 / ULC 316 / JS1)</name>
    <dbReference type="NCBI Taxonomy" id="1183438"/>
    <lineage>
        <taxon>Bacteria</taxon>
        <taxon>Bacillati</taxon>
        <taxon>Cyanobacteriota</taxon>
        <taxon>Cyanophyceae</taxon>
        <taxon>Gloeobacterales</taxon>
        <taxon>Gloeobacteraceae</taxon>
        <taxon>Gloeobacter</taxon>
    </lineage>
</organism>
<evidence type="ECO:0008006" key="4">
    <source>
        <dbReference type="Google" id="ProtNLM"/>
    </source>
</evidence>
<feature type="chain" id="PRO_5004664031" description="Periplasmic protein" evidence="1">
    <location>
        <begin position="35"/>
        <end position="267"/>
    </location>
</feature>
<keyword evidence="1" id="KW-0732">Signal</keyword>
<dbReference type="InterPro" id="IPR029046">
    <property type="entry name" value="LolA/LolB/LppX"/>
</dbReference>
<accession>U5QKF8</accession>
<dbReference type="HOGENOM" id="CLU_074811_2_0_3"/>
<sequence length="267" mass="29869">MNGQRQALENRLHTGRWALLWFASTLLTAMPVGAQPNAAPEQVLDRVCDWFKAQKAFRVEVDTAYDDVLEDGQKVQYSAFQQLSVQKPDRLRSDYVGDERVTEFYYDGKSFALLSPQKKLYVTRSAPATIDQAVDTIAEKYGITIPLSNLAVADPCTRLRSDLLTGTFVGNDMVNRVTGSHFLFSGSERDWQLWVSDGEKPLPMKLVITYKKLPGAPQYTAVFSNWDFAPGFSEEAFAFKPPAGAYGIEFLPPESAQNAPQKRGKKL</sequence>
<dbReference type="KEGG" id="glj:GKIL_3092"/>
<keyword evidence="3" id="KW-1185">Reference proteome</keyword>
<evidence type="ECO:0000313" key="2">
    <source>
        <dbReference type="EMBL" id="AGY59338.1"/>
    </source>
</evidence>
<proteinExistence type="predicted"/>
<dbReference type="SUPFAM" id="SSF89392">
    <property type="entry name" value="Prokaryotic lipoproteins and lipoprotein localization factors"/>
    <property type="match status" value="1"/>
</dbReference>
<dbReference type="PIRSF" id="PIRSF012443">
    <property type="entry name" value="UCP012443"/>
    <property type="match status" value="1"/>
</dbReference>
<evidence type="ECO:0000256" key="1">
    <source>
        <dbReference type="SAM" id="SignalP"/>
    </source>
</evidence>
<dbReference type="Pfam" id="PF09865">
    <property type="entry name" value="DUF2092"/>
    <property type="match status" value="1"/>
</dbReference>
<dbReference type="STRING" id="1183438.GKIL_3092"/>
<dbReference type="PATRIC" id="fig|1183438.3.peg.3043"/>
<name>U5QKF8_GLOK1</name>
<dbReference type="Proteomes" id="UP000017396">
    <property type="component" value="Chromosome"/>
</dbReference>
<dbReference type="OrthoDB" id="116979at2"/>
<dbReference type="AlphaFoldDB" id="U5QKF8"/>